<gene>
    <name evidence="2" type="ORF">F0Q34_16170</name>
</gene>
<dbReference type="CDD" id="cd03801">
    <property type="entry name" value="GT4_PimA-like"/>
    <property type="match status" value="1"/>
</dbReference>
<reference evidence="2 3" key="1">
    <citation type="journal article" date="2015" name="Int. J. Syst. Evol. Microbiol.">
        <title>Roseomonas oryzae sp. nov., isolated from paddy rhizosphere soil.</title>
        <authorList>
            <person name="Ramaprasad E.V."/>
            <person name="Sasikala Ch."/>
            <person name="Ramana Ch.V."/>
        </authorList>
    </citation>
    <scope>NUCLEOTIDE SEQUENCE [LARGE SCALE GENOMIC DNA]</scope>
    <source>
        <strain evidence="2 3">KCTC 42542</strain>
    </source>
</reference>
<dbReference type="AlphaFoldDB" id="A0A5B2TDC8"/>
<sequence>MASLSTISAKPFATSRTTHALHQIGNNGGHVFVLRALRQFPGLTTIHDIGLFYLYELEQPGMDAMLAEMAHSAPLLAPRFGQHWKRLGIKTKANYALFDMQRELLARSSGVVVHSLFAKAKLAAIYGEAATRHVSVIPHFAPPPVEMAGQQQAREWLGLPQDSFIVTTSGFATNAKRFDWLMQGLKQVLAQGIELRWIHAGEERAEEYNLSAELERFPLLRQRAEITGYVDEATLNAHVSACDVLVNLRFPSVGESSGSLARAFSAGRCCLVTDTASYRELPREAVVHLPLMSPVPSLVAALVALYRDPALLRAIGENARRFAETTLSLETVGRQYRDAIEAAAEIPLERPGLQPQPRRAARPPCLTLNGSGVTDRGEVARLLRKQQGRCQVLLKFKDMHDLARASREQAPLLGNLLPEHVRLVDTRILSGSAPDGRGEALLPPEAAGACGILLHLDIAGEAA</sequence>
<comment type="caution">
    <text evidence="2">The sequence shown here is derived from an EMBL/GenBank/DDBJ whole genome shotgun (WGS) entry which is preliminary data.</text>
</comment>
<keyword evidence="1 2" id="KW-0808">Transferase</keyword>
<protein>
    <submittedName>
        <fullName evidence="2">Glycosyltransferase family 4 protein</fullName>
    </submittedName>
</protein>
<dbReference type="PANTHER" id="PTHR46401">
    <property type="entry name" value="GLYCOSYLTRANSFERASE WBBK-RELATED"/>
    <property type="match status" value="1"/>
</dbReference>
<evidence type="ECO:0000313" key="3">
    <source>
        <dbReference type="Proteomes" id="UP000322110"/>
    </source>
</evidence>
<proteinExistence type="predicted"/>
<dbReference type="EMBL" id="VUKA01000010">
    <property type="protein sequence ID" value="KAA2212179.1"/>
    <property type="molecule type" value="Genomic_DNA"/>
</dbReference>
<dbReference type="SUPFAM" id="SSF53756">
    <property type="entry name" value="UDP-Glycosyltransferase/glycogen phosphorylase"/>
    <property type="match status" value="1"/>
</dbReference>
<evidence type="ECO:0000256" key="1">
    <source>
        <dbReference type="ARBA" id="ARBA00022679"/>
    </source>
</evidence>
<dbReference type="GO" id="GO:0016757">
    <property type="term" value="F:glycosyltransferase activity"/>
    <property type="evidence" value="ECO:0007669"/>
    <property type="project" value="TreeGrafter"/>
</dbReference>
<keyword evidence="3" id="KW-1185">Reference proteome</keyword>
<dbReference type="PANTHER" id="PTHR46401:SF2">
    <property type="entry name" value="GLYCOSYLTRANSFERASE WBBK-RELATED"/>
    <property type="match status" value="1"/>
</dbReference>
<dbReference type="Gene3D" id="3.40.50.2000">
    <property type="entry name" value="Glycogen Phosphorylase B"/>
    <property type="match status" value="1"/>
</dbReference>
<organism evidence="2 3">
    <name type="scientific">Teichococcus oryzae</name>
    <dbReference type="NCBI Taxonomy" id="1608942"/>
    <lineage>
        <taxon>Bacteria</taxon>
        <taxon>Pseudomonadati</taxon>
        <taxon>Pseudomonadota</taxon>
        <taxon>Alphaproteobacteria</taxon>
        <taxon>Acetobacterales</taxon>
        <taxon>Roseomonadaceae</taxon>
        <taxon>Roseomonas</taxon>
    </lineage>
</organism>
<dbReference type="Pfam" id="PF13692">
    <property type="entry name" value="Glyco_trans_1_4"/>
    <property type="match status" value="1"/>
</dbReference>
<accession>A0A5B2TDC8</accession>
<dbReference type="GO" id="GO:0009103">
    <property type="term" value="P:lipopolysaccharide biosynthetic process"/>
    <property type="evidence" value="ECO:0007669"/>
    <property type="project" value="TreeGrafter"/>
</dbReference>
<name>A0A5B2TDC8_9PROT</name>
<dbReference type="Proteomes" id="UP000322110">
    <property type="component" value="Unassembled WGS sequence"/>
</dbReference>
<evidence type="ECO:0000313" key="2">
    <source>
        <dbReference type="EMBL" id="KAA2212179.1"/>
    </source>
</evidence>